<dbReference type="GO" id="GO:0003677">
    <property type="term" value="F:DNA binding"/>
    <property type="evidence" value="ECO:0007669"/>
    <property type="project" value="UniProtKB-KW"/>
</dbReference>
<feature type="domain" description="GntR C-terminal" evidence="5">
    <location>
        <begin position="105"/>
        <end position="227"/>
    </location>
</feature>
<accession>A0A4R6R7P9</accession>
<dbReference type="InterPro" id="IPR011711">
    <property type="entry name" value="GntR_C"/>
</dbReference>
<dbReference type="InterPro" id="IPR036390">
    <property type="entry name" value="WH_DNA-bd_sf"/>
</dbReference>
<name>A0A4R6R7P9_9HYPH</name>
<dbReference type="EMBL" id="SNXY01000011">
    <property type="protein sequence ID" value="TDP81912.1"/>
    <property type="molecule type" value="Genomic_DNA"/>
</dbReference>
<dbReference type="AlphaFoldDB" id="A0A4R6R7P9"/>
<dbReference type="Gene3D" id="1.10.10.10">
    <property type="entry name" value="Winged helix-like DNA-binding domain superfamily/Winged helix DNA-binding domain"/>
    <property type="match status" value="1"/>
</dbReference>
<dbReference type="Gene3D" id="1.20.120.530">
    <property type="entry name" value="GntR ligand-binding domain-like"/>
    <property type="match status" value="1"/>
</dbReference>
<keyword evidence="3" id="KW-0804">Transcription</keyword>
<dbReference type="InterPro" id="IPR036388">
    <property type="entry name" value="WH-like_DNA-bd_sf"/>
</dbReference>
<evidence type="ECO:0000313" key="6">
    <source>
        <dbReference type="EMBL" id="TDP81912.1"/>
    </source>
</evidence>
<dbReference type="RefSeq" id="WP_126540499.1">
    <property type="nucleotide sequence ID" value="NZ_BSPM01000002.1"/>
</dbReference>
<dbReference type="PANTHER" id="PTHR43537">
    <property type="entry name" value="TRANSCRIPTIONAL REGULATOR, GNTR FAMILY"/>
    <property type="match status" value="1"/>
</dbReference>
<reference evidence="6 7" key="1">
    <citation type="submission" date="2019-03" db="EMBL/GenBank/DDBJ databases">
        <title>Genomic Encyclopedia of Type Strains, Phase IV (KMG-IV): sequencing the most valuable type-strain genomes for metagenomic binning, comparative biology and taxonomic classification.</title>
        <authorList>
            <person name="Goeker M."/>
        </authorList>
    </citation>
    <scope>NUCLEOTIDE SEQUENCE [LARGE SCALE GENOMIC DNA]</scope>
    <source>
        <strain evidence="6 7">DSM 102969</strain>
    </source>
</reference>
<evidence type="ECO:0000259" key="5">
    <source>
        <dbReference type="SMART" id="SM00895"/>
    </source>
</evidence>
<proteinExistence type="predicted"/>
<gene>
    <name evidence="6" type="ORF">EDD54_4172</name>
</gene>
<evidence type="ECO:0000256" key="1">
    <source>
        <dbReference type="ARBA" id="ARBA00023015"/>
    </source>
</evidence>
<evidence type="ECO:0000313" key="7">
    <source>
        <dbReference type="Proteomes" id="UP000294547"/>
    </source>
</evidence>
<keyword evidence="7" id="KW-1185">Reference proteome</keyword>
<dbReference type="SMART" id="SM00895">
    <property type="entry name" value="FCD"/>
    <property type="match status" value="1"/>
</dbReference>
<evidence type="ECO:0000256" key="3">
    <source>
        <dbReference type="ARBA" id="ARBA00023163"/>
    </source>
</evidence>
<protein>
    <submittedName>
        <fullName evidence="6">DNA-binding FadR family transcriptional regulator</fullName>
    </submittedName>
</protein>
<keyword evidence="1" id="KW-0805">Transcription regulation</keyword>
<evidence type="ECO:0000256" key="2">
    <source>
        <dbReference type="ARBA" id="ARBA00023125"/>
    </source>
</evidence>
<dbReference type="Proteomes" id="UP000294547">
    <property type="component" value="Unassembled WGS sequence"/>
</dbReference>
<dbReference type="SUPFAM" id="SSF48008">
    <property type="entry name" value="GntR ligand-binding domain-like"/>
    <property type="match status" value="1"/>
</dbReference>
<dbReference type="InterPro" id="IPR008920">
    <property type="entry name" value="TF_FadR/GntR_C"/>
</dbReference>
<keyword evidence="2 6" id="KW-0238">DNA-binding</keyword>
<comment type="caution">
    <text evidence="6">The sequence shown here is derived from an EMBL/GenBank/DDBJ whole genome shotgun (WGS) entry which is preliminary data.</text>
</comment>
<evidence type="ECO:0000256" key="4">
    <source>
        <dbReference type="SAM" id="MobiDB-lite"/>
    </source>
</evidence>
<feature type="region of interest" description="Disordered" evidence="4">
    <location>
        <begin position="1"/>
        <end position="28"/>
    </location>
</feature>
<organism evidence="6 7">
    <name type="scientific">Oharaeibacter diazotrophicus</name>
    <dbReference type="NCBI Taxonomy" id="1920512"/>
    <lineage>
        <taxon>Bacteria</taxon>
        <taxon>Pseudomonadati</taxon>
        <taxon>Pseudomonadota</taxon>
        <taxon>Alphaproteobacteria</taxon>
        <taxon>Hyphomicrobiales</taxon>
        <taxon>Pleomorphomonadaceae</taxon>
        <taxon>Oharaeibacter</taxon>
    </lineage>
</organism>
<dbReference type="Pfam" id="PF07729">
    <property type="entry name" value="FCD"/>
    <property type="match status" value="1"/>
</dbReference>
<sequence length="242" mass="25818">MSSIDTTADKTARKGRKPGAGNGSGPVDAGLEDLLEALRSILARDGTMPPERTVAEELSVKRHTLRRALGVMRSLGELEPARAGRRAAPQPVAGAALINSTNPLEVMELRLVLEPALARLAALRASPAEIERIRRAASTTPGTDPNAADIAFHRAIAAGSRNSLASELYVILHRVASDGRLRYTDSDASLVPERVRMRDAEHGVIADAIAARDPDGAERAMYQHLVAIQQKIMGRLSPGSAY</sequence>
<dbReference type="SUPFAM" id="SSF46785">
    <property type="entry name" value="Winged helix' DNA-binding domain"/>
    <property type="match status" value="1"/>
</dbReference>
<dbReference type="PANTHER" id="PTHR43537:SF5">
    <property type="entry name" value="UXU OPERON TRANSCRIPTIONAL REGULATOR"/>
    <property type="match status" value="1"/>
</dbReference>
<dbReference type="OrthoDB" id="284307at2"/>